<dbReference type="InterPro" id="IPR036236">
    <property type="entry name" value="Znf_C2H2_sf"/>
</dbReference>
<feature type="domain" description="C2H2-type" evidence="3">
    <location>
        <begin position="75"/>
        <end position="102"/>
    </location>
</feature>
<evidence type="ECO:0000256" key="2">
    <source>
        <dbReference type="SAM" id="MobiDB-lite"/>
    </source>
</evidence>
<dbReference type="PROSITE" id="PS50157">
    <property type="entry name" value="ZINC_FINGER_C2H2_2"/>
    <property type="match status" value="3"/>
</dbReference>
<accession>A0ABD0T6Y6</accession>
<feature type="compositionally biased region" description="Low complexity" evidence="2">
    <location>
        <begin position="634"/>
        <end position="653"/>
    </location>
</feature>
<feature type="compositionally biased region" description="Basic and acidic residues" evidence="2">
    <location>
        <begin position="1078"/>
        <end position="1093"/>
    </location>
</feature>
<evidence type="ECO:0000259" key="3">
    <source>
        <dbReference type="PROSITE" id="PS50157"/>
    </source>
</evidence>
<dbReference type="EMBL" id="JBEDNZ010000010">
    <property type="protein sequence ID" value="KAL0832817.1"/>
    <property type="molecule type" value="Genomic_DNA"/>
</dbReference>
<keyword evidence="1" id="KW-0862">Zinc</keyword>
<feature type="compositionally biased region" description="Basic residues" evidence="2">
    <location>
        <begin position="657"/>
        <end position="672"/>
    </location>
</feature>
<dbReference type="SUPFAM" id="SSF57667">
    <property type="entry name" value="beta-beta-alpha zinc fingers"/>
    <property type="match status" value="1"/>
</dbReference>
<feature type="compositionally biased region" description="Basic and acidic residues" evidence="2">
    <location>
        <begin position="882"/>
        <end position="912"/>
    </location>
</feature>
<feature type="compositionally biased region" description="Basic and acidic residues" evidence="2">
    <location>
        <begin position="482"/>
        <end position="496"/>
    </location>
</feature>
<dbReference type="Proteomes" id="UP001549921">
    <property type="component" value="Unassembled WGS sequence"/>
</dbReference>
<feature type="compositionally biased region" description="Basic and acidic residues" evidence="2">
    <location>
        <begin position="985"/>
        <end position="1001"/>
    </location>
</feature>
<name>A0ABD0T6Y6_LOXSC</name>
<dbReference type="InterPro" id="IPR013087">
    <property type="entry name" value="Znf_C2H2_type"/>
</dbReference>
<dbReference type="AlphaFoldDB" id="A0ABD0T6Y6"/>
<feature type="region of interest" description="Disordered" evidence="2">
    <location>
        <begin position="614"/>
        <end position="742"/>
    </location>
</feature>
<feature type="domain" description="C2H2-type" evidence="3">
    <location>
        <begin position="287"/>
        <end position="315"/>
    </location>
</feature>
<proteinExistence type="predicted"/>
<dbReference type="PANTHER" id="PTHR21020">
    <property type="entry name" value="ZINC FINGER PROTEIN 800"/>
    <property type="match status" value="1"/>
</dbReference>
<comment type="caution">
    <text evidence="4">The sequence shown here is derived from an EMBL/GenBank/DDBJ whole genome shotgun (WGS) entry which is preliminary data.</text>
</comment>
<evidence type="ECO:0000313" key="4">
    <source>
        <dbReference type="EMBL" id="KAL0832817.1"/>
    </source>
</evidence>
<feature type="compositionally biased region" description="Polar residues" evidence="2">
    <location>
        <begin position="695"/>
        <end position="705"/>
    </location>
</feature>
<feature type="compositionally biased region" description="Basic and acidic residues" evidence="2">
    <location>
        <begin position="1055"/>
        <end position="1067"/>
    </location>
</feature>
<evidence type="ECO:0000256" key="1">
    <source>
        <dbReference type="PROSITE-ProRule" id="PRU00042"/>
    </source>
</evidence>
<organism evidence="4 5">
    <name type="scientific">Loxostege sticticalis</name>
    <name type="common">Beet webworm moth</name>
    <dbReference type="NCBI Taxonomy" id="481309"/>
    <lineage>
        <taxon>Eukaryota</taxon>
        <taxon>Metazoa</taxon>
        <taxon>Ecdysozoa</taxon>
        <taxon>Arthropoda</taxon>
        <taxon>Hexapoda</taxon>
        <taxon>Insecta</taxon>
        <taxon>Pterygota</taxon>
        <taxon>Neoptera</taxon>
        <taxon>Endopterygota</taxon>
        <taxon>Lepidoptera</taxon>
        <taxon>Glossata</taxon>
        <taxon>Ditrysia</taxon>
        <taxon>Pyraloidea</taxon>
        <taxon>Crambidae</taxon>
        <taxon>Pyraustinae</taxon>
        <taxon>Loxostege</taxon>
    </lineage>
</organism>
<dbReference type="PROSITE" id="PS00028">
    <property type="entry name" value="ZINC_FINGER_C2H2_1"/>
    <property type="match status" value="2"/>
</dbReference>
<gene>
    <name evidence="4" type="ORF">ABMA28_000978</name>
</gene>
<feature type="region of interest" description="Disordered" evidence="2">
    <location>
        <begin position="1037"/>
        <end position="1113"/>
    </location>
</feature>
<reference evidence="4 5" key="1">
    <citation type="submission" date="2024-06" db="EMBL/GenBank/DDBJ databases">
        <title>A chromosome-level genome assembly of beet webworm, Loxostege sticticalis.</title>
        <authorList>
            <person name="Zhang Y."/>
        </authorList>
    </citation>
    <scope>NUCLEOTIDE SEQUENCE [LARGE SCALE GENOMIC DNA]</scope>
    <source>
        <strain evidence="4">AQ028</strain>
        <tissue evidence="4">Male pupae</tissue>
    </source>
</reference>
<sequence>MAGNKINTKTKGKDDKNKTSKNIAQPNEENEDVDFSLLRKPILTSVTGFAQARKIFDLATEELKDLISNECDLLYECKVCRNIFRSLANFISHKRVYCTERFNSSLHGQFFKAASTVNEMLKIKKLEESYMEAMKNKNGTESIESDEIDGRIPLTKDLTTIIEKMVKNKGDNDCISEGQNMILQKIPNSAVAVFQSLDTEEKQDKMKAQVKELDTLFSKDKAILQIDGKFCIQSSVPSESDSVIQISDDEDDGSDNLKCKICDQHFSTQKTLKFHMKYKHLESRLVYPCPDCLEIFSTSWSVYRHLFKVHRKSAAQIRRLRESIQAKAFRMNNPPAFYERRKNMKPPTQKISEEERLDQENQAWMDNVEGDGDLPRCFGCGRTFERRAALAAHTHTCQPRSRALQAARRLPETKKIEIQIRKDYNKGPPAGLNLNLKNDAPENKTTEDATITPIVKETQEKDTDKQFLNDVLEEATMDVMGDDEKSNDTDSPEKSTEVAPQITHKPTIKLPFAQQAEKSNLTAFRQKIQPDIEVNTLLCKKCDIRHNNVQELYDHMASHYKWMRYACKLCNFKTYSFERLPEHVRVVHKLKGDSEFYFSTVKAINGNEALELSEGFEESNDANDVSPDSRRQSRCSSDSSRLSDDSSSSSTRVDGSRKRKMCHVRNSGKRKKESFVNDDDDDQKADMSIDKDSNSMDNDTSSISKTFEENSSDMDDIEDKISKRQSIEPTSSVASRRPVRKKTKLKNEDFEYDLSNLLKMEAQGYRDAQSSVNTKSNQTKKKPIQQDNQSYYDIINRDCCGALATLSKKSVENSSAHIKSVNFSSATPKEPRPSNVFVRPLLPKSISRGEKNSPKKDNVEDTKDTTSPQKEVPDVPQNSAEEIVKTSENEVKSSEEVKESPSKEHDSNKPVVREAIKTNLNIPSVLPIKFRRQSLEFIKNPIINKNITDFKKAGMKTKILVIKPINRNKDGLPGTNTPLKFQTIKLKDPSKSSSSNEEKSSDQVVVVKVPKVDAIRTVADNALSTEKTKCVVNNVNSVNNNVSDDKSNKTTVRPNETDPVKGEETLKSDTSVNTPDSEESKSVSADKELKTDTETTENISDEQQQEKVNTVLI</sequence>
<dbReference type="GO" id="GO:0008270">
    <property type="term" value="F:zinc ion binding"/>
    <property type="evidence" value="ECO:0007669"/>
    <property type="project" value="UniProtKB-KW"/>
</dbReference>
<feature type="region of interest" description="Disordered" evidence="2">
    <location>
        <begin position="480"/>
        <end position="501"/>
    </location>
</feature>
<feature type="compositionally biased region" description="Basic and acidic residues" evidence="2">
    <location>
        <begin position="847"/>
        <end position="864"/>
    </location>
</feature>
<evidence type="ECO:0000313" key="5">
    <source>
        <dbReference type="Proteomes" id="UP001549921"/>
    </source>
</evidence>
<feature type="region of interest" description="Disordered" evidence="2">
    <location>
        <begin position="1"/>
        <end position="28"/>
    </location>
</feature>
<feature type="domain" description="C2H2-type" evidence="3">
    <location>
        <begin position="257"/>
        <end position="285"/>
    </location>
</feature>
<feature type="region of interest" description="Disordered" evidence="2">
    <location>
        <begin position="967"/>
        <end position="1004"/>
    </location>
</feature>
<dbReference type="PANTHER" id="PTHR21020:SF0">
    <property type="entry name" value="ZINC FINGER PROTEIN 800"/>
    <property type="match status" value="1"/>
</dbReference>
<feature type="compositionally biased region" description="Basic and acidic residues" evidence="2">
    <location>
        <begin position="684"/>
        <end position="694"/>
    </location>
</feature>
<feature type="region of interest" description="Disordered" evidence="2">
    <location>
        <begin position="824"/>
        <end position="912"/>
    </location>
</feature>
<dbReference type="Gene3D" id="3.30.160.60">
    <property type="entry name" value="Classic Zinc Finger"/>
    <property type="match status" value="2"/>
</dbReference>
<dbReference type="InterPro" id="IPR039149">
    <property type="entry name" value="ZNF800"/>
</dbReference>
<keyword evidence="1" id="KW-0863">Zinc-finger</keyword>
<dbReference type="SMART" id="SM00355">
    <property type="entry name" value="ZnF_C2H2"/>
    <property type="match status" value="6"/>
</dbReference>
<protein>
    <recommendedName>
        <fullName evidence="3">C2H2-type domain-containing protein</fullName>
    </recommendedName>
</protein>
<keyword evidence="1" id="KW-0479">Metal-binding</keyword>